<dbReference type="InterPro" id="IPR001806">
    <property type="entry name" value="Small_GTPase"/>
</dbReference>
<dbReference type="Proteomes" id="UP000694941">
    <property type="component" value="Unplaced"/>
</dbReference>
<sequence length="80" mass="8988">MMIENAASDRIIVSYPLAFLSEASPYAEMDFDVRVKNACQADRSIRIGLKISKTIFVGDVAVGKTCLVNRFYHKVFDKVL</sequence>
<proteinExistence type="predicted"/>
<reference evidence="2" key="1">
    <citation type="submission" date="2025-08" db="UniProtKB">
        <authorList>
            <consortium name="RefSeq"/>
        </authorList>
    </citation>
    <scope>IDENTIFICATION</scope>
    <source>
        <tissue evidence="2">Muscle</tissue>
    </source>
</reference>
<gene>
    <name evidence="2" type="primary">LOC111083326</name>
</gene>
<organism evidence="1 2">
    <name type="scientific">Limulus polyphemus</name>
    <name type="common">Atlantic horseshoe crab</name>
    <dbReference type="NCBI Taxonomy" id="6850"/>
    <lineage>
        <taxon>Eukaryota</taxon>
        <taxon>Metazoa</taxon>
        <taxon>Ecdysozoa</taxon>
        <taxon>Arthropoda</taxon>
        <taxon>Chelicerata</taxon>
        <taxon>Merostomata</taxon>
        <taxon>Xiphosura</taxon>
        <taxon>Limulidae</taxon>
        <taxon>Limulus</taxon>
    </lineage>
</organism>
<accession>A0ABM1RVU4</accession>
<name>A0ABM1RVU4_LIMPO</name>
<dbReference type="Pfam" id="PF00071">
    <property type="entry name" value="Ras"/>
    <property type="match status" value="1"/>
</dbReference>
<protein>
    <submittedName>
        <fullName evidence="2">Ras-related protein Rab-34-like</fullName>
    </submittedName>
</protein>
<evidence type="ECO:0000313" key="1">
    <source>
        <dbReference type="Proteomes" id="UP000694941"/>
    </source>
</evidence>
<evidence type="ECO:0000313" key="2">
    <source>
        <dbReference type="RefSeq" id="XP_022235499.1"/>
    </source>
</evidence>
<keyword evidence="1" id="KW-1185">Reference proteome</keyword>
<dbReference type="GeneID" id="111083326"/>
<dbReference type="SUPFAM" id="SSF52540">
    <property type="entry name" value="P-loop containing nucleoside triphosphate hydrolases"/>
    <property type="match status" value="1"/>
</dbReference>
<dbReference type="RefSeq" id="XP_022235499.1">
    <property type="nucleotide sequence ID" value="XM_022379791.1"/>
</dbReference>
<dbReference type="InterPro" id="IPR027417">
    <property type="entry name" value="P-loop_NTPase"/>
</dbReference>